<dbReference type="PANTHER" id="PTHR10138">
    <property type="entry name" value="TRYPTOPHAN 2,3-DIOXYGENASE"/>
    <property type="match status" value="1"/>
</dbReference>
<accession>A0A6N6VTW9</accession>
<dbReference type="GO" id="GO:0020037">
    <property type="term" value="F:heme binding"/>
    <property type="evidence" value="ECO:0007669"/>
    <property type="project" value="InterPro"/>
</dbReference>
<dbReference type="RefSeq" id="WP_153418963.1">
    <property type="nucleotide sequence ID" value="NZ_WFLM01000002.1"/>
</dbReference>
<reference evidence="1 2" key="1">
    <citation type="submission" date="2019-10" db="EMBL/GenBank/DDBJ databases">
        <title>New species of Slilvanegrellaceae.</title>
        <authorList>
            <person name="Pitt A."/>
            <person name="Hahn M.W."/>
        </authorList>
    </citation>
    <scope>NUCLEOTIDE SEQUENCE [LARGE SCALE GENOMIC DNA]</scope>
    <source>
        <strain evidence="1 2">SP-Ram-0.45-NSY-1</strain>
    </source>
</reference>
<gene>
    <name evidence="1" type="ORF">GCL60_05070</name>
</gene>
<dbReference type="Pfam" id="PF03301">
    <property type="entry name" value="Trp_dioxygenase"/>
    <property type="match status" value="1"/>
</dbReference>
<dbReference type="InterPro" id="IPR004981">
    <property type="entry name" value="Trp_2_3_dOase"/>
</dbReference>
<dbReference type="InterPro" id="IPR037217">
    <property type="entry name" value="Trp/Indoleamine_2_3_dOase-like"/>
</dbReference>
<comment type="caution">
    <text evidence="1">The sequence shown here is derived from an EMBL/GenBank/DDBJ whole genome shotgun (WGS) entry which is preliminary data.</text>
</comment>
<protein>
    <submittedName>
        <fullName evidence="1">Tryptophan 2,3-dioxygenase</fullName>
    </submittedName>
</protein>
<dbReference type="AlphaFoldDB" id="A0A6N6VTW9"/>
<organism evidence="1 2">
    <name type="scientific">Silvanigrella paludirubra</name>
    <dbReference type="NCBI Taxonomy" id="2499159"/>
    <lineage>
        <taxon>Bacteria</taxon>
        <taxon>Pseudomonadati</taxon>
        <taxon>Bdellovibrionota</taxon>
        <taxon>Oligoflexia</taxon>
        <taxon>Silvanigrellales</taxon>
        <taxon>Silvanigrellaceae</taxon>
        <taxon>Silvanigrella</taxon>
    </lineage>
</organism>
<sequence length="254" mass="29628">MKNNELLYEDIANIMVGEGKSDYEIYLKTKELLSLQTTYPELCNPDELHFQLVHQAEELFFKSLNHSLLEINKYILEKNTNRILSNFSRAHKAQKNLLTTIELLYPMSPREYQDIRLKLGNGSGQDSPGFKSFLKIAPYLWRSFKSLYLNDNIDNLHKIYNTEYKQCDAFIIAESFLELDDLYNKFLYFHMKLIGRSIGLQAHSMKGNVVTNLTNRIARSLFPELWDIRSKMTSEWGSQYGIVRDSLSENSSVN</sequence>
<evidence type="ECO:0000313" key="2">
    <source>
        <dbReference type="Proteomes" id="UP000437748"/>
    </source>
</evidence>
<keyword evidence="1" id="KW-0560">Oxidoreductase</keyword>
<dbReference type="Gene3D" id="1.20.58.480">
    <property type="match status" value="2"/>
</dbReference>
<dbReference type="GO" id="GO:0046872">
    <property type="term" value="F:metal ion binding"/>
    <property type="evidence" value="ECO:0007669"/>
    <property type="project" value="InterPro"/>
</dbReference>
<dbReference type="EMBL" id="WFLM01000002">
    <property type="protein sequence ID" value="KAB8039633.1"/>
    <property type="molecule type" value="Genomic_DNA"/>
</dbReference>
<name>A0A6N6VTW9_9BACT</name>
<dbReference type="GO" id="GO:0019442">
    <property type="term" value="P:L-tryptophan catabolic process to acetyl-CoA"/>
    <property type="evidence" value="ECO:0007669"/>
    <property type="project" value="TreeGrafter"/>
</dbReference>
<dbReference type="Proteomes" id="UP000437748">
    <property type="component" value="Unassembled WGS sequence"/>
</dbReference>
<dbReference type="SUPFAM" id="SSF140959">
    <property type="entry name" value="Indolic compounds 2,3-dioxygenase-like"/>
    <property type="match status" value="1"/>
</dbReference>
<dbReference type="GO" id="GO:0019441">
    <property type="term" value="P:L-tryptophan catabolic process to kynurenine"/>
    <property type="evidence" value="ECO:0007669"/>
    <property type="project" value="InterPro"/>
</dbReference>
<dbReference type="OrthoDB" id="9776847at2"/>
<keyword evidence="1" id="KW-0223">Dioxygenase</keyword>
<keyword evidence="2" id="KW-1185">Reference proteome</keyword>
<evidence type="ECO:0000313" key="1">
    <source>
        <dbReference type="EMBL" id="KAB8039633.1"/>
    </source>
</evidence>
<dbReference type="PANTHER" id="PTHR10138:SF0">
    <property type="entry name" value="TRYPTOPHAN 2,3-DIOXYGENASE"/>
    <property type="match status" value="1"/>
</dbReference>
<proteinExistence type="predicted"/>
<dbReference type="GO" id="GO:0004833">
    <property type="term" value="F:L-tryptophan 2,3-dioxygenase activity"/>
    <property type="evidence" value="ECO:0007669"/>
    <property type="project" value="InterPro"/>
</dbReference>